<evidence type="ECO:0000313" key="5">
    <source>
        <dbReference type="EMBL" id="KPC49333.1"/>
    </source>
</evidence>
<keyword evidence="6" id="KW-1185">Reference proteome</keyword>
<dbReference type="InterPro" id="IPR001610">
    <property type="entry name" value="PAC"/>
</dbReference>
<feature type="domain" description="EAL" evidence="3">
    <location>
        <begin position="426"/>
        <end position="679"/>
    </location>
</feature>
<dbReference type="CDD" id="cd00130">
    <property type="entry name" value="PAS"/>
    <property type="match status" value="2"/>
</dbReference>
<dbReference type="AlphaFoldDB" id="A0A0N0XHR9"/>
<dbReference type="PROSITE" id="PS50887">
    <property type="entry name" value="GGDEF"/>
    <property type="match status" value="1"/>
</dbReference>
<dbReference type="PANTHER" id="PTHR44757:SF2">
    <property type="entry name" value="BIOFILM ARCHITECTURE MAINTENANCE PROTEIN MBAA"/>
    <property type="match status" value="1"/>
</dbReference>
<dbReference type="Proteomes" id="UP000037939">
    <property type="component" value="Unassembled WGS sequence"/>
</dbReference>
<dbReference type="InterPro" id="IPR013767">
    <property type="entry name" value="PAS_fold"/>
</dbReference>
<accession>A0A0N0XHR9</accession>
<dbReference type="FunFam" id="3.20.20.450:FF:000001">
    <property type="entry name" value="Cyclic di-GMP phosphodiesterase yahA"/>
    <property type="match status" value="1"/>
</dbReference>
<dbReference type="Gene3D" id="3.20.20.450">
    <property type="entry name" value="EAL domain"/>
    <property type="match status" value="1"/>
</dbReference>
<feature type="domain" description="PAC" evidence="2">
    <location>
        <begin position="197"/>
        <end position="249"/>
    </location>
</feature>
<evidence type="ECO:0000259" key="4">
    <source>
        <dbReference type="PROSITE" id="PS50887"/>
    </source>
</evidence>
<dbReference type="Pfam" id="PF00989">
    <property type="entry name" value="PAS"/>
    <property type="match status" value="1"/>
</dbReference>
<evidence type="ECO:0000259" key="3">
    <source>
        <dbReference type="PROSITE" id="PS50883"/>
    </source>
</evidence>
<dbReference type="EMBL" id="LAQT01000037">
    <property type="protein sequence ID" value="KPC49333.1"/>
    <property type="molecule type" value="Genomic_DNA"/>
</dbReference>
<dbReference type="SMART" id="SM00052">
    <property type="entry name" value="EAL"/>
    <property type="match status" value="1"/>
</dbReference>
<proteinExistence type="predicted"/>
<dbReference type="PANTHER" id="PTHR44757">
    <property type="entry name" value="DIGUANYLATE CYCLASE DGCP"/>
    <property type="match status" value="1"/>
</dbReference>
<name>A0A0N0XHR9_9NEIS</name>
<dbReference type="InterPro" id="IPR035919">
    <property type="entry name" value="EAL_sf"/>
</dbReference>
<dbReference type="PROSITE" id="PS50883">
    <property type="entry name" value="EAL"/>
    <property type="match status" value="1"/>
</dbReference>
<dbReference type="InterPro" id="IPR001633">
    <property type="entry name" value="EAL_dom"/>
</dbReference>
<evidence type="ECO:0000259" key="1">
    <source>
        <dbReference type="PROSITE" id="PS50112"/>
    </source>
</evidence>
<dbReference type="SUPFAM" id="SSF55073">
    <property type="entry name" value="Nucleotide cyclase"/>
    <property type="match status" value="1"/>
</dbReference>
<dbReference type="InterPro" id="IPR000160">
    <property type="entry name" value="GGDEF_dom"/>
</dbReference>
<dbReference type="Gene3D" id="3.30.70.270">
    <property type="match status" value="1"/>
</dbReference>
<dbReference type="PROSITE" id="PS50112">
    <property type="entry name" value="PAS"/>
    <property type="match status" value="1"/>
</dbReference>
<evidence type="ECO:0000313" key="6">
    <source>
        <dbReference type="Proteomes" id="UP000037939"/>
    </source>
</evidence>
<dbReference type="InterPro" id="IPR000014">
    <property type="entry name" value="PAS"/>
</dbReference>
<dbReference type="NCBIfam" id="TIGR00254">
    <property type="entry name" value="GGDEF"/>
    <property type="match status" value="1"/>
</dbReference>
<dbReference type="Pfam" id="PF13426">
    <property type="entry name" value="PAS_9"/>
    <property type="match status" value="1"/>
</dbReference>
<dbReference type="CDD" id="cd01949">
    <property type="entry name" value="GGDEF"/>
    <property type="match status" value="1"/>
</dbReference>
<comment type="caution">
    <text evidence="5">The sequence shown here is derived from an EMBL/GenBank/DDBJ whole genome shotgun (WGS) entry which is preliminary data.</text>
</comment>
<dbReference type="STRING" id="857265.WG78_20600"/>
<feature type="domain" description="PAC" evidence="2">
    <location>
        <begin position="75"/>
        <end position="127"/>
    </location>
</feature>
<dbReference type="GO" id="GO:0071111">
    <property type="term" value="F:cyclic-guanylate-specific phosphodiesterase activity"/>
    <property type="evidence" value="ECO:0007669"/>
    <property type="project" value="UniProtKB-EC"/>
</dbReference>
<dbReference type="PROSITE" id="PS50113">
    <property type="entry name" value="PAC"/>
    <property type="match status" value="2"/>
</dbReference>
<dbReference type="RefSeq" id="WP_161805171.1">
    <property type="nucleotide sequence ID" value="NZ_LAQT01000037.1"/>
</dbReference>
<dbReference type="SUPFAM" id="SSF55785">
    <property type="entry name" value="PYP-like sensor domain (PAS domain)"/>
    <property type="match status" value="2"/>
</dbReference>
<dbReference type="InterPro" id="IPR043128">
    <property type="entry name" value="Rev_trsase/Diguanyl_cyclase"/>
</dbReference>
<dbReference type="InterPro" id="IPR012226">
    <property type="entry name" value="Diguanyl_cyclase/Pdiesterase"/>
</dbReference>
<dbReference type="SUPFAM" id="SSF141868">
    <property type="entry name" value="EAL domain-like"/>
    <property type="match status" value="1"/>
</dbReference>
<dbReference type="Pfam" id="PF00990">
    <property type="entry name" value="GGDEF"/>
    <property type="match status" value="1"/>
</dbReference>
<dbReference type="InterPro" id="IPR029787">
    <property type="entry name" value="Nucleotide_cyclase"/>
</dbReference>
<dbReference type="InterPro" id="IPR035965">
    <property type="entry name" value="PAS-like_dom_sf"/>
</dbReference>
<dbReference type="Gene3D" id="3.30.450.20">
    <property type="entry name" value="PAS domain"/>
    <property type="match status" value="2"/>
</dbReference>
<dbReference type="EC" id="3.1.4.52" evidence="5"/>
<dbReference type="CDD" id="cd01948">
    <property type="entry name" value="EAL"/>
    <property type="match status" value="1"/>
</dbReference>
<dbReference type="PATRIC" id="fig|857265.3.peg.4218"/>
<dbReference type="InterPro" id="IPR000700">
    <property type="entry name" value="PAS-assoc_C"/>
</dbReference>
<feature type="domain" description="GGDEF" evidence="4">
    <location>
        <begin position="281"/>
        <end position="417"/>
    </location>
</feature>
<dbReference type="SMART" id="SM00086">
    <property type="entry name" value="PAC"/>
    <property type="match status" value="2"/>
</dbReference>
<dbReference type="NCBIfam" id="TIGR00229">
    <property type="entry name" value="sensory_box"/>
    <property type="match status" value="2"/>
</dbReference>
<evidence type="ECO:0000259" key="2">
    <source>
        <dbReference type="PROSITE" id="PS50113"/>
    </source>
</evidence>
<organism evidence="5 6">
    <name type="scientific">Amantichitinum ursilacus</name>
    <dbReference type="NCBI Taxonomy" id="857265"/>
    <lineage>
        <taxon>Bacteria</taxon>
        <taxon>Pseudomonadati</taxon>
        <taxon>Pseudomonadota</taxon>
        <taxon>Betaproteobacteria</taxon>
        <taxon>Neisseriales</taxon>
        <taxon>Chitinibacteraceae</taxon>
        <taxon>Amantichitinum</taxon>
    </lineage>
</organism>
<gene>
    <name evidence="5" type="primary">gmr_7</name>
    <name evidence="5" type="ORF">WG78_20600</name>
</gene>
<keyword evidence="5" id="KW-0378">Hydrolase</keyword>
<dbReference type="Pfam" id="PF00563">
    <property type="entry name" value="EAL"/>
    <property type="match status" value="1"/>
</dbReference>
<dbReference type="InterPro" id="IPR052155">
    <property type="entry name" value="Biofilm_reg_signaling"/>
</dbReference>
<feature type="domain" description="PAS" evidence="1">
    <location>
        <begin position="11"/>
        <end position="62"/>
    </location>
</feature>
<sequence>MTPVPLSPQPLLASLDASVITLDLDGYVLAWSRGAARLFGYEAADIIGKHILVVYADEDDHDAELFNTVLTQGSGEMEVKRRRKNGETFWASMHLSLVRDDQGAPLHMMGYVRDITDRLEAEEKNRLFGLVFEQASDAVVIVDLQQRIVRVNHAFQRITGIPTAIARGQQPTFFAALASDTRVYSLMQASLQATGHWEGELWDTRLDGTSYPLALALSSVRNQVGEITHYLAVFSDLTERKAAEKQIHQLAYYDALTTLPNRAMLFSLIEQALAEARRNKQHGALLCFNLSGFKDINDSFGHAIADRLLVDLSARIRECLREEDVVSRFGADEFYIALFDIEQREDAGVVARRVLHALAEPFELALDGQTQSVMLSAHIGISVYPDDAQETERLINEAAVAMYRARQGNHDVLFYSSEMNRRSLERIKLETDLRFALDRREFELHYQPQYDVRTQRIVGAEALIRWRHREKGLISPGLFIPFAEETGLIVQIGDWVLQQGLRQLATWRAQGLHLPRLAINVSGLQLRSGFADSLLAHLAQWQVPPQQLELEMTETILMRDNERMTQMLAALSESGLRFALDDFGTGYSNLSYLQHFQIDLLKIDRTFVQGLPDNSRDVALVRSMVQIAQNLGLGVIAEGVETAAQAEFLTDLGCNLIQGYYYHPALPAEQLTELLIAQQGGDSAAD</sequence>
<dbReference type="PIRSF" id="PIRSF005925">
    <property type="entry name" value="Dos"/>
    <property type="match status" value="1"/>
</dbReference>
<dbReference type="SMART" id="SM00267">
    <property type="entry name" value="GGDEF"/>
    <property type="match status" value="1"/>
</dbReference>
<protein>
    <submittedName>
        <fullName evidence="5">Cyclic di-GMP phosphodiesterase Gmr</fullName>
        <ecNumber evidence="5">3.1.4.52</ecNumber>
    </submittedName>
</protein>
<reference evidence="5 6" key="1">
    <citation type="submission" date="2015-07" db="EMBL/GenBank/DDBJ databases">
        <title>Draft genome sequence of the Amantichitinum ursilacus IGB-41, a new chitin-degrading bacterium.</title>
        <authorList>
            <person name="Kirstahler P."/>
            <person name="Guenther M."/>
            <person name="Grumaz C."/>
            <person name="Rupp S."/>
            <person name="Zibek S."/>
            <person name="Sohn K."/>
        </authorList>
    </citation>
    <scope>NUCLEOTIDE SEQUENCE [LARGE SCALE GENOMIC DNA]</scope>
    <source>
        <strain evidence="5 6">IGB-41</strain>
    </source>
</reference>
<dbReference type="GO" id="GO:0006355">
    <property type="term" value="P:regulation of DNA-templated transcription"/>
    <property type="evidence" value="ECO:0007669"/>
    <property type="project" value="InterPro"/>
</dbReference>
<dbReference type="SMART" id="SM00091">
    <property type="entry name" value="PAS"/>
    <property type="match status" value="2"/>
</dbReference>